<dbReference type="Gene3D" id="3.40.1230.10">
    <property type="entry name" value="MTH938-like"/>
    <property type="match status" value="1"/>
</dbReference>
<keyword evidence="2" id="KW-1185">Reference proteome</keyword>
<proteinExistence type="predicted"/>
<comment type="caution">
    <text evidence="1">The sequence shown here is derived from an EMBL/GenBank/DDBJ whole genome shotgun (WGS) entry which is preliminary data.</text>
</comment>
<dbReference type="RefSeq" id="WP_075062317.1">
    <property type="nucleotide sequence ID" value="NZ_LGCL01000019.1"/>
</dbReference>
<organism evidence="1 2">
    <name type="scientific">Ornatilinea apprima</name>
    <dbReference type="NCBI Taxonomy" id="1134406"/>
    <lineage>
        <taxon>Bacteria</taxon>
        <taxon>Bacillati</taxon>
        <taxon>Chloroflexota</taxon>
        <taxon>Anaerolineae</taxon>
        <taxon>Anaerolineales</taxon>
        <taxon>Anaerolineaceae</taxon>
        <taxon>Ornatilinea</taxon>
    </lineage>
</organism>
<dbReference type="Proteomes" id="UP000050417">
    <property type="component" value="Unassembled WGS sequence"/>
</dbReference>
<accession>A0A0P6XF46</accession>
<name>A0A0P6XF46_9CHLR</name>
<dbReference type="PANTHER" id="PTHR15811">
    <property type="entry name" value="MTH938 DOMAIN-CONTAINING PROTEIN"/>
    <property type="match status" value="1"/>
</dbReference>
<dbReference type="Pfam" id="PF04430">
    <property type="entry name" value="DUF498"/>
    <property type="match status" value="1"/>
</dbReference>
<dbReference type="OrthoDB" id="8234422at2"/>
<evidence type="ECO:0000313" key="1">
    <source>
        <dbReference type="EMBL" id="KPL78261.1"/>
    </source>
</evidence>
<dbReference type="InterPro" id="IPR007523">
    <property type="entry name" value="NDUFAF3/AAMDC"/>
</dbReference>
<evidence type="ECO:0000313" key="2">
    <source>
        <dbReference type="Proteomes" id="UP000050417"/>
    </source>
</evidence>
<dbReference type="EMBL" id="LGCL01000019">
    <property type="protein sequence ID" value="KPL78261.1"/>
    <property type="molecule type" value="Genomic_DNA"/>
</dbReference>
<dbReference type="AlphaFoldDB" id="A0A0P6XF46"/>
<gene>
    <name evidence="1" type="ORF">ADN00_07270</name>
</gene>
<dbReference type="SUPFAM" id="SSF64076">
    <property type="entry name" value="MTH938-like"/>
    <property type="match status" value="1"/>
</dbReference>
<sequence>MKPKIDSAAFGEIVVGGTQYTHDIIIRLDGSIERRRKHLSKAVYGTSHLLSLAEAEFIYEQGAEQVLFGGGQFGKCRLSDDAIDYFKSKGCDVTMVPIGAAIELWNQMDGKVIGVFHLTC</sequence>
<dbReference type="InterPro" id="IPR036748">
    <property type="entry name" value="MTH938-like_sf"/>
</dbReference>
<reference evidence="1 2" key="1">
    <citation type="submission" date="2015-07" db="EMBL/GenBank/DDBJ databases">
        <title>Genome sequence of Ornatilinea apprima DSM 23815.</title>
        <authorList>
            <person name="Hemp J."/>
            <person name="Ward L.M."/>
            <person name="Pace L.A."/>
            <person name="Fischer W.W."/>
        </authorList>
    </citation>
    <scope>NUCLEOTIDE SEQUENCE [LARGE SCALE GENOMIC DNA]</scope>
    <source>
        <strain evidence="1 2">P3M-1</strain>
    </source>
</reference>
<dbReference type="GO" id="GO:0005737">
    <property type="term" value="C:cytoplasm"/>
    <property type="evidence" value="ECO:0007669"/>
    <property type="project" value="TreeGrafter"/>
</dbReference>
<dbReference type="PANTHER" id="PTHR15811:SF5">
    <property type="entry name" value="MTH938 DOMAIN-CONTAINING PROTEIN"/>
    <property type="match status" value="1"/>
</dbReference>
<protein>
    <submittedName>
        <fullName evidence="1">Uncharacterized protein</fullName>
    </submittedName>
</protein>